<dbReference type="InterPro" id="IPR045529">
    <property type="entry name" value="DUF6469"/>
</dbReference>
<feature type="domain" description="AAA+ ATPase" evidence="6">
    <location>
        <begin position="1454"/>
        <end position="1837"/>
    </location>
</feature>
<dbReference type="PANTHER" id="PTHR10887:SF522">
    <property type="entry name" value="P-LOOP CONTAINING NUCLEOSIDE TRIPHOSPHATE HYDROLASES SUPERFAMILY PROTEIN"/>
    <property type="match status" value="1"/>
</dbReference>
<keyword evidence="1" id="KW-0547">Nucleotide-binding</keyword>
<name>A0AAD6W5Q5_9ROSI</name>
<evidence type="ECO:0000256" key="2">
    <source>
        <dbReference type="ARBA" id="ARBA00022801"/>
    </source>
</evidence>
<evidence type="ECO:0000256" key="1">
    <source>
        <dbReference type="ARBA" id="ARBA00022741"/>
    </source>
</evidence>
<feature type="region of interest" description="Disordered" evidence="5">
    <location>
        <begin position="1641"/>
        <end position="1670"/>
    </location>
</feature>
<dbReference type="InterPro" id="IPR041679">
    <property type="entry name" value="DNA2/NAM7-like_C"/>
</dbReference>
<reference evidence="7 8" key="1">
    <citation type="journal article" date="2023" name="Mol. Ecol. Resour.">
        <title>Chromosome-level genome assembly of a triploid poplar Populus alba 'Berolinensis'.</title>
        <authorList>
            <person name="Chen S."/>
            <person name="Yu Y."/>
            <person name="Wang X."/>
            <person name="Wang S."/>
            <person name="Zhang T."/>
            <person name="Zhou Y."/>
            <person name="He R."/>
            <person name="Meng N."/>
            <person name="Wang Y."/>
            <person name="Liu W."/>
            <person name="Liu Z."/>
            <person name="Liu J."/>
            <person name="Guo Q."/>
            <person name="Huang H."/>
            <person name="Sederoff R.R."/>
            <person name="Wang G."/>
            <person name="Qu G."/>
            <person name="Chen S."/>
        </authorList>
    </citation>
    <scope>NUCLEOTIDE SEQUENCE [LARGE SCALE GENOMIC DNA]</scope>
    <source>
        <strain evidence="7">SC-2020</strain>
    </source>
</reference>
<dbReference type="SMART" id="SM00382">
    <property type="entry name" value="AAA"/>
    <property type="match status" value="2"/>
</dbReference>
<sequence length="2345" mass="265893">MEGSKSLIQMVFSWSVQDVLNQNLYKDKVRKIPEMFPSVTHYRSSFILPLLEETRSDLCSSIMTVSSAPVCEILYIEKSGDYKEPNDLIYDVGVNKMNDVENGKELYVPENGDLLVLAEVWPKCIGDLSWFNESYKIALVQRKKRFEHEDYDEIQILSSKPIKEQDMQQHTEKKTRFAVFLTNMKTNVRIWKALSLLGEGNMNIIQQVLQTDSSVVENCANCFIREKHNVDASTLGAYIRSFDLNASQEEAVLSCICARECHHRNSVKLIWGPPGTGKTKTIGALLFAFFKRKCRTLTCAPTNVAVLEVTTRLLNLVIPKLEYQTYGLGDIILFGNGERMKICNHDHLLDVFLDCRAHILSNCFAPSSGWNYHLRLMICLLEDPGKLYHEYLQELANRKKGKNFKAQEKGILRNEKIQNNKEKQDYVNSKKSRNQNNNVFWRKVILQTLEESKKTWKEKSCCRKESRLKHNTKVNMVHFSQDHEIEGLTFEEFVNCKFNYCKDQMRMHVVIMHTHLPSSVISPRVVKMMIEFLEFLELLDSLLQAADEGLSHAFSQSMDEPYGIGFSKQPKLEEAREHCLQKLKLLHSKFTLPDIFGESKIKHFCLENARLIFCTASSSAKLYAEDMLRSSLEVLIIDEAAQLKECESTIPLQFPGLRHAILVGDECQLPAMVQSKISEKAEFGRSLFLRLAQLGHKKHLLNVQYRMHPSISLFPNVEFYGKQILDAPLVKERSYEKCFLQGKMYGSYSFINVDYGLEEVDDRHSRKNVVEVAVVSEIVAKLFEESVSRKETLSVGVISPYSAQVSAIQEKLGKTLSRGSGNGFSVSVRSVDGFQGGEEDIIVISTVRCDLMGLVGFLKSPQRTNVALTRARYCLWIVGNGVTLGNSDSVWERMVIDAKTRGFFYNADEDERLAQAIIAALVEVGKTDQFPNAHSVLFKSARWKVSFHDGFSKFVARTKTMEICKEVISMLRKLLSGWRQPHKGRDPNFTNGVSSQLLEQYKINGSLYLVWTVDIVEENACIFQVLKVWDLLHLSEIPNLAKLVDIFYGKYTGDQINRCKLRHFEGLLHSVYWINMGHQLIVIVNVNCPRVSSLSTLLFALGDEILASSLGNEMELVESRCSVNIEHGETRKRLTGRPQRHNLKEKSVPLTCLVRGETMEKKVAKTKTEEELVIPGRSLVDLVFSWSIGHVLNNDLYKNQVKKIPETFVSTTHYMKSFIPALIEETRADLCSNMTMVSQAPKREIYSLDIAKENKPPKDLFYKIWFEKMTNNVNGEGIYEPGVGDLLALTDVRPKDIDDLNRPGFNYLLAYVHGLSLAKDDNDRYDILSILTSKPIEFELEDRENKKESVIAGKGRRKNIFANVFVVYLVNMMTNIRTWRSLNSDLEGGNMKIIQNVLQTSSADGQDCTHCLSEVNRNATLSGMEETIISSPNLNNSQQHAIVSCIGLSECQHQSTVKLIWGPPGTGKTKMVGLLLFSLLKLKCRTLTCAPTNIAVLEVTSRLLRLVTDSLEYETYGLGDIVLYGNGKRMKISEKDDLEDIFLDNRVEALCHCFNPSTGWKHTVDSLITLLEDPEHQYRRYLVSREENNEGEIEKLKDLMHGFEEKNTNKEKDEAVNNQEKKGGNRRKVLKKALLQALKDNKKKEKQKQKVSSHRGKLPKHEEKENKDGKVKKEDILSFEEFVKDSFNFLSAKLDVLIVDLYTHLPTSIISLEVVKNMIRALGSLKSFKPLLCSVSVGDEGLKQVLSDFENEGSGAGQFSRLAFMRKYCVQTLNSLPRVFDIPNIFEVEGIAARNFCLGNACLVFCTASSSAKLHTEGAKPIKLLVIDEAAQLKECESTIPLQLYGLRHAILIGDERQLPAMVQSKISEEAEFGRSLFERLVILEHGKHLLNMQYRMHPSISQFPNKEFYDRQIQDASNVKERNYQHQFLQGNMYGPYSFINVANGKEQFNDGRSKKNLVEVAVVLAIVASLFKEFKRAKKRMSIGVISPYKAQVFAIQQKIGNAYSTYSGFAVNVRSVDGFQGSEEDVIIISTVRCNASGSVGFLSNRQRVNVALTRARYCLWILGNGATLVNSDSIWKKLVTDAKERGCFYNADEDKSLSKAIMDALLEFGQLDDLLNANFLLFRNARWKLIFSDNFRKSIMKVRNGVRQEVISLLAKLSSGWRQSPEERNIVVLHGTSSELLENYRVNDQLSLIWTVDIIKENKNDTQILKVWDVLPLRDLPKLARSLDAVFGNYTVNKMNRCRHKCTKGDLVVPMRWSISSGAPLESSNPETDPAHLLSQTLASLVIRDESEAPAATSSPGGLRKMDLAVEQGDQNLGGEGQIIINVVALQGLEWKLQLSD</sequence>
<dbReference type="Pfam" id="PF13086">
    <property type="entry name" value="AAA_11"/>
    <property type="match status" value="4"/>
</dbReference>
<keyword evidence="2" id="KW-0378">Hydrolase</keyword>
<dbReference type="FunFam" id="3.40.50.300:FF:000326">
    <property type="entry name" value="P-loop containing nucleoside triphosphate hydrolase"/>
    <property type="match status" value="2"/>
</dbReference>
<dbReference type="SUPFAM" id="SSF52540">
    <property type="entry name" value="P-loop containing nucleoside triphosphate hydrolases"/>
    <property type="match status" value="2"/>
</dbReference>
<dbReference type="Proteomes" id="UP001164929">
    <property type="component" value="Chromosome 4"/>
</dbReference>
<dbReference type="CDD" id="cd18808">
    <property type="entry name" value="SF1_C_Upf1"/>
    <property type="match status" value="2"/>
</dbReference>
<keyword evidence="3" id="KW-0347">Helicase</keyword>
<feature type="domain" description="AAA+ ATPase" evidence="6">
    <location>
        <begin position="264"/>
        <end position="540"/>
    </location>
</feature>
<protein>
    <recommendedName>
        <fullName evidence="6">AAA+ ATPase domain-containing protein</fullName>
    </recommendedName>
</protein>
<accession>A0AAD6W5Q5</accession>
<dbReference type="GO" id="GO:0004386">
    <property type="term" value="F:helicase activity"/>
    <property type="evidence" value="ECO:0007669"/>
    <property type="project" value="UniProtKB-KW"/>
</dbReference>
<evidence type="ECO:0000259" key="6">
    <source>
        <dbReference type="SMART" id="SM00382"/>
    </source>
</evidence>
<evidence type="ECO:0000256" key="3">
    <source>
        <dbReference type="ARBA" id="ARBA00022806"/>
    </source>
</evidence>
<gene>
    <name evidence="7" type="ORF">NC653_010899</name>
</gene>
<dbReference type="GO" id="GO:0005524">
    <property type="term" value="F:ATP binding"/>
    <property type="evidence" value="ECO:0007669"/>
    <property type="project" value="UniProtKB-KW"/>
</dbReference>
<dbReference type="Gene3D" id="3.40.50.300">
    <property type="entry name" value="P-loop containing nucleotide triphosphate hydrolases"/>
    <property type="match status" value="5"/>
</dbReference>
<dbReference type="InterPro" id="IPR041677">
    <property type="entry name" value="DNA2/NAM7_AAA_11"/>
</dbReference>
<feature type="compositionally biased region" description="Basic and acidic residues" evidence="5">
    <location>
        <begin position="1659"/>
        <end position="1670"/>
    </location>
</feature>
<evidence type="ECO:0000313" key="7">
    <source>
        <dbReference type="EMBL" id="KAJ7000260.1"/>
    </source>
</evidence>
<dbReference type="PANTHER" id="PTHR10887">
    <property type="entry name" value="DNA2/NAM7 HELICASE FAMILY"/>
    <property type="match status" value="1"/>
</dbReference>
<dbReference type="InterPro" id="IPR047187">
    <property type="entry name" value="SF1_C_Upf1"/>
</dbReference>
<dbReference type="EMBL" id="JAQIZT010000004">
    <property type="protein sequence ID" value="KAJ7000260.1"/>
    <property type="molecule type" value="Genomic_DNA"/>
</dbReference>
<keyword evidence="8" id="KW-1185">Reference proteome</keyword>
<dbReference type="GO" id="GO:0005694">
    <property type="term" value="C:chromosome"/>
    <property type="evidence" value="ECO:0007669"/>
    <property type="project" value="UniProtKB-ARBA"/>
</dbReference>
<dbReference type="InterPro" id="IPR003593">
    <property type="entry name" value="AAA+_ATPase"/>
</dbReference>
<proteinExistence type="predicted"/>
<evidence type="ECO:0000256" key="4">
    <source>
        <dbReference type="ARBA" id="ARBA00022840"/>
    </source>
</evidence>
<comment type="caution">
    <text evidence="7">The sequence shown here is derived from an EMBL/GenBank/DDBJ whole genome shotgun (WGS) entry which is preliminary data.</text>
</comment>
<feature type="region of interest" description="Disordered" evidence="5">
    <location>
        <begin position="1605"/>
        <end position="1625"/>
    </location>
</feature>
<dbReference type="InterPro" id="IPR045055">
    <property type="entry name" value="DNA2/NAM7-like"/>
</dbReference>
<dbReference type="Pfam" id="PF20073">
    <property type="entry name" value="DUF6469"/>
    <property type="match status" value="2"/>
</dbReference>
<keyword evidence="4" id="KW-0067">ATP-binding</keyword>
<dbReference type="InterPro" id="IPR027417">
    <property type="entry name" value="P-loop_NTPase"/>
</dbReference>
<evidence type="ECO:0000313" key="8">
    <source>
        <dbReference type="Proteomes" id="UP001164929"/>
    </source>
</evidence>
<evidence type="ECO:0000256" key="5">
    <source>
        <dbReference type="SAM" id="MobiDB-lite"/>
    </source>
</evidence>
<dbReference type="Pfam" id="PF13087">
    <property type="entry name" value="AAA_12"/>
    <property type="match status" value="2"/>
</dbReference>
<organism evidence="7 8">
    <name type="scientific">Populus alba x Populus x berolinensis</name>
    <dbReference type="NCBI Taxonomy" id="444605"/>
    <lineage>
        <taxon>Eukaryota</taxon>
        <taxon>Viridiplantae</taxon>
        <taxon>Streptophyta</taxon>
        <taxon>Embryophyta</taxon>
        <taxon>Tracheophyta</taxon>
        <taxon>Spermatophyta</taxon>
        <taxon>Magnoliopsida</taxon>
        <taxon>eudicotyledons</taxon>
        <taxon>Gunneridae</taxon>
        <taxon>Pentapetalae</taxon>
        <taxon>rosids</taxon>
        <taxon>fabids</taxon>
        <taxon>Malpighiales</taxon>
        <taxon>Salicaceae</taxon>
        <taxon>Saliceae</taxon>
        <taxon>Populus</taxon>
    </lineage>
</organism>
<feature type="compositionally biased region" description="Basic residues" evidence="5">
    <location>
        <begin position="1644"/>
        <end position="1658"/>
    </location>
</feature>
<feature type="compositionally biased region" description="Basic and acidic residues" evidence="5">
    <location>
        <begin position="1605"/>
        <end position="1623"/>
    </location>
</feature>
<dbReference type="GO" id="GO:0016787">
    <property type="term" value="F:hydrolase activity"/>
    <property type="evidence" value="ECO:0007669"/>
    <property type="project" value="UniProtKB-KW"/>
</dbReference>